<gene>
    <name evidence="1" type="ORF">PHYBLDRAFT_73953</name>
</gene>
<dbReference type="InParanoid" id="A0A167JKJ3"/>
<protein>
    <submittedName>
        <fullName evidence="1">Uncharacterized protein</fullName>
    </submittedName>
</protein>
<evidence type="ECO:0000313" key="1">
    <source>
        <dbReference type="EMBL" id="OAD66186.1"/>
    </source>
</evidence>
<dbReference type="GeneID" id="29003861"/>
<organism evidence="1 2">
    <name type="scientific">Phycomyces blakesleeanus (strain ATCC 8743b / DSM 1359 / FGSC 10004 / NBRC 33097 / NRRL 1555)</name>
    <dbReference type="NCBI Taxonomy" id="763407"/>
    <lineage>
        <taxon>Eukaryota</taxon>
        <taxon>Fungi</taxon>
        <taxon>Fungi incertae sedis</taxon>
        <taxon>Mucoromycota</taxon>
        <taxon>Mucoromycotina</taxon>
        <taxon>Mucoromycetes</taxon>
        <taxon>Mucorales</taxon>
        <taxon>Phycomycetaceae</taxon>
        <taxon>Phycomyces</taxon>
    </lineage>
</organism>
<dbReference type="EMBL" id="KV441005">
    <property type="protein sequence ID" value="OAD66186.1"/>
    <property type="molecule type" value="Genomic_DNA"/>
</dbReference>
<dbReference type="VEuPathDB" id="FungiDB:PHYBLDRAFT_73953"/>
<dbReference type="Proteomes" id="UP000077315">
    <property type="component" value="Unassembled WGS sequence"/>
</dbReference>
<dbReference type="AlphaFoldDB" id="A0A167JKJ3"/>
<sequence>MISFKLVSELTSVNKIGSYKQLSRNITDALSLIKHIDSNVEIRVWSQKTLEVILENQKLTRYIIGLAHIIQTIKESNTKLCIISCSFNIKVIAIVFLLLSCNISQVVSRIPKRH</sequence>
<keyword evidence="2" id="KW-1185">Reference proteome</keyword>
<dbReference type="RefSeq" id="XP_018284226.1">
    <property type="nucleotide sequence ID" value="XM_018442955.1"/>
</dbReference>
<evidence type="ECO:0000313" key="2">
    <source>
        <dbReference type="Proteomes" id="UP000077315"/>
    </source>
</evidence>
<reference evidence="2" key="1">
    <citation type="submission" date="2015-06" db="EMBL/GenBank/DDBJ databases">
        <title>Expansion of signal transduction pathways in fungi by whole-genome duplication.</title>
        <authorList>
            <consortium name="DOE Joint Genome Institute"/>
            <person name="Corrochano L.M."/>
            <person name="Kuo A."/>
            <person name="Marcet-Houben M."/>
            <person name="Polaino S."/>
            <person name="Salamov A."/>
            <person name="Villalobos J.M."/>
            <person name="Alvarez M.I."/>
            <person name="Avalos J."/>
            <person name="Benito E.P."/>
            <person name="Benoit I."/>
            <person name="Burger G."/>
            <person name="Camino L.P."/>
            <person name="Canovas D."/>
            <person name="Cerda-Olmedo E."/>
            <person name="Cheng J.-F."/>
            <person name="Dominguez A."/>
            <person name="Elias M."/>
            <person name="Eslava A.P."/>
            <person name="Glaser F."/>
            <person name="Grimwood J."/>
            <person name="Gutierrez G."/>
            <person name="Heitman J."/>
            <person name="Henrissat B."/>
            <person name="Iturriaga E.A."/>
            <person name="Lang B.F."/>
            <person name="Lavin J.L."/>
            <person name="Lee S."/>
            <person name="Li W."/>
            <person name="Lindquist E."/>
            <person name="Lopez-Garcia S."/>
            <person name="Luque E.M."/>
            <person name="Marcos A.T."/>
            <person name="Martin J."/>
            <person name="McCluskey K."/>
            <person name="Medina H.R."/>
            <person name="Miralles-Duran A."/>
            <person name="Miyazaki A."/>
            <person name="Munoz-Torres E."/>
            <person name="Oguiza J.A."/>
            <person name="Ohm R."/>
            <person name="Olmedo M."/>
            <person name="Orejas M."/>
            <person name="Ortiz-Castellanos L."/>
            <person name="Pisabarro A.G."/>
            <person name="Rodriguez-Romero J."/>
            <person name="Ruiz-Herrera J."/>
            <person name="Ruiz-Vazquez R."/>
            <person name="Sanz C."/>
            <person name="Schackwitz W."/>
            <person name="Schmutz J."/>
            <person name="Shahriari M."/>
            <person name="Shelest E."/>
            <person name="Silva-Franco F."/>
            <person name="Soanes D."/>
            <person name="Syed K."/>
            <person name="Tagua V.G."/>
            <person name="Talbot N.J."/>
            <person name="Thon M."/>
            <person name="De vries R.P."/>
            <person name="Wiebenga A."/>
            <person name="Yadav J.S."/>
            <person name="Braun E.L."/>
            <person name="Baker S."/>
            <person name="Garre V."/>
            <person name="Horwitz B."/>
            <person name="Torres-Martinez S."/>
            <person name="Idnurm A."/>
            <person name="Herrera-Estrella A."/>
            <person name="Gabaldon T."/>
            <person name="Grigoriev I.V."/>
        </authorList>
    </citation>
    <scope>NUCLEOTIDE SEQUENCE [LARGE SCALE GENOMIC DNA]</scope>
    <source>
        <strain evidence="2">NRRL 1555(-)</strain>
    </source>
</reference>
<accession>A0A167JKJ3</accession>
<proteinExistence type="predicted"/>
<name>A0A167JKJ3_PHYB8</name>